<dbReference type="Pfam" id="PF02589">
    <property type="entry name" value="LUD_dom"/>
    <property type="match status" value="1"/>
</dbReference>
<reference evidence="2 3" key="1">
    <citation type="submission" date="2014-06" db="EMBL/GenBank/DDBJ databases">
        <title>Shewanella sp. YQH10.</title>
        <authorList>
            <person name="Liu Y."/>
            <person name="Zeng R."/>
        </authorList>
    </citation>
    <scope>NUCLEOTIDE SEQUENCE [LARGE SCALE GENOMIC DNA]</scope>
    <source>
        <strain evidence="2 3">YQH10</strain>
    </source>
</reference>
<dbReference type="STRING" id="1515746.HR45_18490"/>
<dbReference type="AlphaFoldDB" id="A0A094LLQ9"/>
<dbReference type="RefSeq" id="WP_037445678.1">
    <property type="nucleotide sequence ID" value="NZ_JPEO01000025.1"/>
</dbReference>
<dbReference type="Gene3D" id="3.40.50.10420">
    <property type="entry name" value="NagB/RpiA/CoA transferase-like"/>
    <property type="match status" value="1"/>
</dbReference>
<dbReference type="EMBL" id="JPEO01000025">
    <property type="protein sequence ID" value="KFZ36068.1"/>
    <property type="molecule type" value="Genomic_DNA"/>
</dbReference>
<gene>
    <name evidence="2" type="ORF">HR45_18490</name>
</gene>
<dbReference type="InterPro" id="IPR024185">
    <property type="entry name" value="FTHF_cligase-like_sf"/>
</dbReference>
<sequence length="189" mass="19833">MSSKSDILAALGSVALAKHPMPQVEIAPRLDDLIGQFEASLKAVGGTLVKEDAMSALQAKVAELVGEGQQVISQVADVTGNRETPEDPHALRDINYAVIDGEFAVAENGAVWVTEQGAGIRIAPFICENLLLVVRADSIVANMHQALKQVDLQSTGYGVFISGPSKTADIEQALVIGAHGACTLTVYLV</sequence>
<dbReference type="OrthoDB" id="9794157at2"/>
<accession>A0A094LLQ9</accession>
<proteinExistence type="predicted"/>
<dbReference type="PANTHER" id="PTHR43682:SF1">
    <property type="entry name" value="LACTATE UTILIZATION PROTEIN C"/>
    <property type="match status" value="1"/>
</dbReference>
<dbReference type="Proteomes" id="UP000029264">
    <property type="component" value="Unassembled WGS sequence"/>
</dbReference>
<keyword evidence="3" id="KW-1185">Reference proteome</keyword>
<evidence type="ECO:0000313" key="3">
    <source>
        <dbReference type="Proteomes" id="UP000029264"/>
    </source>
</evidence>
<dbReference type="SUPFAM" id="SSF100950">
    <property type="entry name" value="NagB/RpiA/CoA transferase-like"/>
    <property type="match status" value="1"/>
</dbReference>
<feature type="domain" description="LUD" evidence="1">
    <location>
        <begin position="93"/>
        <end position="189"/>
    </location>
</feature>
<protein>
    <submittedName>
        <fullName evidence="2">Lactate utilization protein B/C</fullName>
    </submittedName>
</protein>
<dbReference type="InterPro" id="IPR037171">
    <property type="entry name" value="NagB/RpiA_transferase-like"/>
</dbReference>
<comment type="caution">
    <text evidence="2">The sequence shown here is derived from an EMBL/GenBank/DDBJ whole genome shotgun (WGS) entry which is preliminary data.</text>
</comment>
<dbReference type="PANTHER" id="PTHR43682">
    <property type="entry name" value="LACTATE UTILIZATION PROTEIN C"/>
    <property type="match status" value="1"/>
</dbReference>
<name>A0A094LLQ9_9GAMM</name>
<organism evidence="2 3">
    <name type="scientific">Shewanella mangrovi</name>
    <dbReference type="NCBI Taxonomy" id="1515746"/>
    <lineage>
        <taxon>Bacteria</taxon>
        <taxon>Pseudomonadati</taxon>
        <taxon>Pseudomonadota</taxon>
        <taxon>Gammaproteobacteria</taxon>
        <taxon>Alteromonadales</taxon>
        <taxon>Shewanellaceae</taxon>
        <taxon>Shewanella</taxon>
    </lineage>
</organism>
<evidence type="ECO:0000313" key="2">
    <source>
        <dbReference type="EMBL" id="KFZ36068.1"/>
    </source>
</evidence>
<evidence type="ECO:0000259" key="1">
    <source>
        <dbReference type="Pfam" id="PF02589"/>
    </source>
</evidence>
<dbReference type="InterPro" id="IPR003741">
    <property type="entry name" value="LUD_dom"/>
</dbReference>
<dbReference type="eggNOG" id="COG1556">
    <property type="taxonomic scope" value="Bacteria"/>
</dbReference>